<comment type="caution">
    <text evidence="1">The sequence shown here is derived from an EMBL/GenBank/DDBJ whole genome shotgun (WGS) entry which is preliminary data.</text>
</comment>
<dbReference type="RefSeq" id="WP_070201630.1">
    <property type="nucleotide sequence ID" value="NZ_LJGZ01000083.1"/>
</dbReference>
<dbReference type="EMBL" id="LJGZ01000083">
    <property type="protein sequence ID" value="OEV19446.1"/>
    <property type="molecule type" value="Genomic_DNA"/>
</dbReference>
<evidence type="ECO:0000313" key="2">
    <source>
        <dbReference type="Proteomes" id="UP000175971"/>
    </source>
</evidence>
<dbReference type="Proteomes" id="UP000175971">
    <property type="component" value="Unassembled WGS sequence"/>
</dbReference>
<name>A0A1E7LTC5_9ACTN</name>
<sequence>MTTTTPLIPAPARSGRGSIRMHLDRGRHPATKVPLLGADLDNPPAVCGGCANTVLKRLDDGRERLKCGLLPRGSRGLRGPDLRDSMPACVQYAAAPGAQRNP</sequence>
<proteinExistence type="predicted"/>
<accession>A0A1E7LTC5</accession>
<organism evidence="1 2">
    <name type="scientific">Streptomyces nanshensis</name>
    <dbReference type="NCBI Taxonomy" id="518642"/>
    <lineage>
        <taxon>Bacteria</taxon>
        <taxon>Bacillati</taxon>
        <taxon>Actinomycetota</taxon>
        <taxon>Actinomycetes</taxon>
        <taxon>Kitasatosporales</taxon>
        <taxon>Streptomycetaceae</taxon>
        <taxon>Streptomyces</taxon>
    </lineage>
</organism>
<dbReference type="AlphaFoldDB" id="A0A1E7LTC5"/>
<reference evidence="1 2" key="1">
    <citation type="journal article" date="2016" name="Front. Microbiol.">
        <title>Comparative Genomics Analysis of Streptomyces Species Reveals Their Adaptation to the Marine Environment and Their Diversity at the Genomic Level.</title>
        <authorList>
            <person name="Tian X."/>
            <person name="Zhang Z."/>
            <person name="Yang T."/>
            <person name="Chen M."/>
            <person name="Li J."/>
            <person name="Chen F."/>
            <person name="Yang J."/>
            <person name="Li W."/>
            <person name="Zhang B."/>
            <person name="Zhang Z."/>
            <person name="Wu J."/>
            <person name="Zhang C."/>
            <person name="Long L."/>
            <person name="Xiao J."/>
        </authorList>
    </citation>
    <scope>NUCLEOTIDE SEQUENCE [LARGE SCALE GENOMIC DNA]</scope>
    <source>
        <strain evidence="1 2">SCSIO M10372</strain>
    </source>
</reference>
<dbReference type="PATRIC" id="fig|518642.7.peg.4685"/>
<evidence type="ECO:0000313" key="1">
    <source>
        <dbReference type="EMBL" id="OEV19446.1"/>
    </source>
</evidence>
<dbReference type="OrthoDB" id="4254537at2"/>
<protein>
    <submittedName>
        <fullName evidence="1">Uncharacterized protein</fullName>
    </submittedName>
</protein>
<keyword evidence="2" id="KW-1185">Reference proteome</keyword>
<gene>
    <name evidence="1" type="ORF">AN221_16650</name>
</gene>